<protein>
    <submittedName>
        <fullName evidence="3">Transglutaminase-like domain-containing protein</fullName>
    </submittedName>
</protein>
<organism evidence="3 4">
    <name type="scientific">Candidatus Faecalibacterium faecigallinarum</name>
    <dbReference type="NCBI Taxonomy" id="2838577"/>
    <lineage>
        <taxon>Bacteria</taxon>
        <taxon>Bacillati</taxon>
        <taxon>Bacillota</taxon>
        <taxon>Clostridia</taxon>
        <taxon>Eubacteriales</taxon>
        <taxon>Oscillospiraceae</taxon>
        <taxon>Faecalibacterium</taxon>
    </lineage>
</organism>
<keyword evidence="1" id="KW-0732">Signal</keyword>
<dbReference type="SUPFAM" id="SSF69360">
    <property type="entry name" value="Cell wall binding repeat"/>
    <property type="match status" value="1"/>
</dbReference>
<accession>A0A9D2T439</accession>
<reference evidence="3" key="1">
    <citation type="journal article" date="2021" name="PeerJ">
        <title>Extensive microbial diversity within the chicken gut microbiome revealed by metagenomics and culture.</title>
        <authorList>
            <person name="Gilroy R."/>
            <person name="Ravi A."/>
            <person name="Getino M."/>
            <person name="Pursley I."/>
            <person name="Horton D.L."/>
            <person name="Alikhan N.F."/>
            <person name="Baker D."/>
            <person name="Gharbi K."/>
            <person name="Hall N."/>
            <person name="Watson M."/>
            <person name="Adriaenssens E.M."/>
            <person name="Foster-Nyarko E."/>
            <person name="Jarju S."/>
            <person name="Secka A."/>
            <person name="Antonio M."/>
            <person name="Oren A."/>
            <person name="Chaudhuri R.R."/>
            <person name="La Ragione R."/>
            <person name="Hildebrand F."/>
            <person name="Pallen M.J."/>
        </authorList>
    </citation>
    <scope>NUCLEOTIDE SEQUENCE</scope>
    <source>
        <strain evidence="3">ChiSjej5B23-2810</strain>
    </source>
</reference>
<feature type="chain" id="PRO_5038448348" evidence="1">
    <location>
        <begin position="24"/>
        <end position="344"/>
    </location>
</feature>
<dbReference type="SUPFAM" id="SSF54001">
    <property type="entry name" value="Cysteine proteinases"/>
    <property type="match status" value="1"/>
</dbReference>
<evidence type="ECO:0000313" key="3">
    <source>
        <dbReference type="EMBL" id="HJC44909.1"/>
    </source>
</evidence>
<evidence type="ECO:0000313" key="4">
    <source>
        <dbReference type="Proteomes" id="UP000823906"/>
    </source>
</evidence>
<gene>
    <name evidence="3" type="ORF">H9703_02025</name>
</gene>
<name>A0A9D2T439_9FIRM</name>
<dbReference type="InterPro" id="IPR002931">
    <property type="entry name" value="Transglutaminase-like"/>
</dbReference>
<evidence type="ECO:0000256" key="1">
    <source>
        <dbReference type="SAM" id="SignalP"/>
    </source>
</evidence>
<dbReference type="Proteomes" id="UP000823906">
    <property type="component" value="Unassembled WGS sequence"/>
</dbReference>
<evidence type="ECO:0000259" key="2">
    <source>
        <dbReference type="Pfam" id="PF01841"/>
    </source>
</evidence>
<dbReference type="EMBL" id="DWWN01000015">
    <property type="protein sequence ID" value="HJC44909.1"/>
    <property type="molecule type" value="Genomic_DNA"/>
</dbReference>
<dbReference type="Gene3D" id="3.10.620.30">
    <property type="match status" value="1"/>
</dbReference>
<feature type="domain" description="Transglutaminase-like" evidence="2">
    <location>
        <begin position="203"/>
        <end position="296"/>
    </location>
</feature>
<reference evidence="3" key="2">
    <citation type="submission" date="2021-04" db="EMBL/GenBank/DDBJ databases">
        <authorList>
            <person name="Gilroy R."/>
        </authorList>
    </citation>
    <scope>NUCLEOTIDE SEQUENCE</scope>
    <source>
        <strain evidence="3">ChiSjej5B23-2810</strain>
    </source>
</reference>
<dbReference type="AlphaFoldDB" id="A0A9D2T439"/>
<comment type="caution">
    <text evidence="3">The sequence shown here is derived from an EMBL/GenBank/DDBJ whole genome shotgun (WGS) entry which is preliminary data.</text>
</comment>
<feature type="signal peptide" evidence="1">
    <location>
        <begin position="1"/>
        <end position="23"/>
    </location>
</feature>
<dbReference type="InterPro" id="IPR038765">
    <property type="entry name" value="Papain-like_cys_pep_sf"/>
</dbReference>
<proteinExistence type="predicted"/>
<dbReference type="Pfam" id="PF01841">
    <property type="entry name" value="Transglut_core"/>
    <property type="match status" value="1"/>
</dbReference>
<sequence>MRRKFAVGLCCVCAAVLASPVCAAQAAEGGPVSAAAQPAGEENCIDTLLAFWDSLGAPRTGFVTVDGQLHYCSRPGVYDQFAPGFVTVEGKLYHVEPDGVTFTQVPVGFSVVGSSLCYSSDGQSIDTFQPGFVTIEGRLYHVLPDGYSFECHTAGTYIYGSELYCVPADGAEFLTSGVWKGLEFGPDGRYTSGNAQLDGYVKQVLAQCTNDSMSQEQRLRAAYLYVRDHGRYLARSHRARGSVDWAMEEAQFFFENNRGNCYSFAGAFLYLARQLGYEAYPVSGGVGYDNKDHAWVIMPWADGQTYLFDVELEYAYRYRYANKRDLDLFKMTTASAPFVYTFPQ</sequence>